<keyword evidence="1" id="KW-0812">Transmembrane</keyword>
<evidence type="ECO:0000313" key="3">
    <source>
        <dbReference type="EMBL" id="NSI20605.1"/>
    </source>
</evidence>
<protein>
    <submittedName>
        <fullName evidence="4">DUF3789 domain-containing protein</fullName>
    </submittedName>
</protein>
<reference evidence="4 5" key="1">
    <citation type="submission" date="2018-08" db="EMBL/GenBank/DDBJ databases">
        <title>A genome reference for cultivated species of the human gut microbiota.</title>
        <authorList>
            <person name="Zou Y."/>
            <person name="Xue W."/>
            <person name="Luo G."/>
        </authorList>
    </citation>
    <scope>NUCLEOTIDE SEQUENCE [LARGE SCALE GENOMIC DNA]</scope>
    <source>
        <strain evidence="4 5">AM21-18</strain>
    </source>
</reference>
<reference evidence="3" key="2">
    <citation type="journal article" date="2020" name="Cell Host Microbe">
        <title>Functional and Genomic Variation between Human-Derived Isolates of Lachnospiraceae Reveals Inter- and Intra-Species Diversity.</title>
        <authorList>
            <person name="Sorbara M.T."/>
            <person name="Littmann E.R."/>
            <person name="Fontana E."/>
            <person name="Moody T.U."/>
            <person name="Kohout C.E."/>
            <person name="Gjonbalaj M."/>
            <person name="Eaton V."/>
            <person name="Seok R."/>
            <person name="Leiner I.M."/>
            <person name="Pamer E.G."/>
        </authorList>
    </citation>
    <scope>NUCLEOTIDE SEQUENCE</scope>
    <source>
        <strain evidence="3">MSK.22.53</strain>
    </source>
</reference>
<dbReference type="EMBL" id="JAAIRM010000036">
    <property type="protein sequence ID" value="NSI20605.1"/>
    <property type="molecule type" value="Genomic_DNA"/>
</dbReference>
<accession>A0A3E4K2Y1</accession>
<dbReference type="RefSeq" id="WP_117636810.1">
    <property type="nucleotide sequence ID" value="NZ_BAABXJ010000001.1"/>
</dbReference>
<feature type="transmembrane region" description="Helical" evidence="1">
    <location>
        <begin position="6"/>
        <end position="24"/>
    </location>
</feature>
<sequence>MWNFIIGAMFGGMCGVGIVCLTVIGKRADEDMEHIEKKKETSALEGKVSE</sequence>
<evidence type="ECO:0000256" key="1">
    <source>
        <dbReference type="SAM" id="Phobius"/>
    </source>
</evidence>
<dbReference type="Proteomes" id="UP001149331">
    <property type="component" value="Unassembled WGS sequence"/>
</dbReference>
<organism evidence="4 5">
    <name type="scientific">Mediterraneibacter gnavus</name>
    <name type="common">Ruminococcus gnavus</name>
    <dbReference type="NCBI Taxonomy" id="33038"/>
    <lineage>
        <taxon>Bacteria</taxon>
        <taxon>Bacillati</taxon>
        <taxon>Bacillota</taxon>
        <taxon>Clostridia</taxon>
        <taxon>Lachnospirales</taxon>
        <taxon>Lachnospiraceae</taxon>
        <taxon>Mediterraneibacter</taxon>
    </lineage>
</organism>
<keyword evidence="1" id="KW-0472">Membrane</keyword>
<evidence type="ECO:0000313" key="2">
    <source>
        <dbReference type="EMBL" id="MDE1203638.1"/>
    </source>
</evidence>
<dbReference type="Proteomes" id="UP001296643">
    <property type="component" value="Unassembled WGS sequence"/>
</dbReference>
<comment type="caution">
    <text evidence="4">The sequence shown here is derived from an EMBL/GenBank/DDBJ whole genome shotgun (WGS) entry which is preliminary data.</text>
</comment>
<evidence type="ECO:0000313" key="4">
    <source>
        <dbReference type="EMBL" id="RHG87253.1"/>
    </source>
</evidence>
<dbReference type="EMBL" id="JAPZEG010000009">
    <property type="protein sequence ID" value="MDE1203638.1"/>
    <property type="molecule type" value="Genomic_DNA"/>
</dbReference>
<dbReference type="AlphaFoldDB" id="A0A3E4K2Y1"/>
<gene>
    <name evidence="4" type="ORF">DW243_03855</name>
    <name evidence="3" type="ORF">G4958_14935</name>
    <name evidence="2" type="ORF">O4N78_08670</name>
</gene>
<reference evidence="2" key="4">
    <citation type="submission" date="2022-12" db="EMBL/GenBank/DDBJ databases">
        <title>Genome of R. gnavus strain RSHDN_120.</title>
        <authorList>
            <person name="Abdugheni R."/>
        </authorList>
    </citation>
    <scope>NUCLEOTIDE SEQUENCE</scope>
    <source>
        <strain evidence="2">RSHDN_120</strain>
    </source>
</reference>
<proteinExistence type="predicted"/>
<dbReference type="Proteomes" id="UP000283981">
    <property type="component" value="Unassembled WGS sequence"/>
</dbReference>
<name>A0A3E4K2Y1_MEDGN</name>
<evidence type="ECO:0000313" key="5">
    <source>
        <dbReference type="Proteomes" id="UP000283981"/>
    </source>
</evidence>
<keyword evidence="1" id="KW-1133">Transmembrane helix</keyword>
<reference evidence="3" key="3">
    <citation type="submission" date="2020-02" db="EMBL/GenBank/DDBJ databases">
        <authorList>
            <person name="Littmann E."/>
            <person name="Sorbara M."/>
        </authorList>
    </citation>
    <scope>NUCLEOTIDE SEQUENCE</scope>
    <source>
        <strain evidence="3">MSK.22.53</strain>
    </source>
</reference>
<dbReference type="EMBL" id="QRIS01000005">
    <property type="protein sequence ID" value="RHG87253.1"/>
    <property type="molecule type" value="Genomic_DNA"/>
</dbReference>